<accession>A0ABV4Y2Q0</accession>
<proteinExistence type="predicted"/>
<dbReference type="Gene3D" id="3.40.50.720">
    <property type="entry name" value="NAD(P)-binding Rossmann-like Domain"/>
    <property type="match status" value="1"/>
</dbReference>
<dbReference type="RefSeq" id="WP_413267875.1">
    <property type="nucleotide sequence ID" value="NZ_JBHFNR010000284.1"/>
</dbReference>
<evidence type="ECO:0000313" key="3">
    <source>
        <dbReference type="EMBL" id="MFB2898271.1"/>
    </source>
</evidence>
<organism evidence="3 4">
    <name type="scientific">Floridaenema flaviceps BLCC-F50</name>
    <dbReference type="NCBI Taxonomy" id="3153642"/>
    <lineage>
        <taxon>Bacteria</taxon>
        <taxon>Bacillati</taxon>
        <taxon>Cyanobacteriota</taxon>
        <taxon>Cyanophyceae</taxon>
        <taxon>Oscillatoriophycideae</taxon>
        <taxon>Aerosakkonematales</taxon>
        <taxon>Aerosakkonemataceae</taxon>
        <taxon>Floridanema</taxon>
        <taxon>Floridanema flaviceps</taxon>
    </lineage>
</organism>
<evidence type="ECO:0000313" key="4">
    <source>
        <dbReference type="Proteomes" id="UP001576784"/>
    </source>
</evidence>
<evidence type="ECO:0000259" key="2">
    <source>
        <dbReference type="Pfam" id="PF03807"/>
    </source>
</evidence>
<dbReference type="PANTHER" id="PTHR14239">
    <property type="entry name" value="DUDULIN-RELATED"/>
    <property type="match status" value="1"/>
</dbReference>
<comment type="caution">
    <text evidence="3">The sequence shown here is derived from an EMBL/GenBank/DDBJ whole genome shotgun (WGS) entry which is preliminary data.</text>
</comment>
<dbReference type="SUPFAM" id="SSF51735">
    <property type="entry name" value="NAD(P)-binding Rossmann-fold domains"/>
    <property type="match status" value="1"/>
</dbReference>
<keyword evidence="1" id="KW-0560">Oxidoreductase</keyword>
<sequence>MKIGFWGSGNMARVLGGAWAVAGHQVVFGSRDREKSRSIAEEIGFNATGGTNDEVAESCEVIVSTIRAVPSSFITSTSSLVGKIIIDLNNRDFPREYKPEEFLHSLAEATQKDVPSARVIKALNNHAMEVFNSDAAALKKAGVQSFIAGDDEQAKQITSQLLNDLGLKPVDFGSLSNAWLLEVQADILRTYMFATGNFLATPGFIEAPKAEPRFGERRKGTY</sequence>
<dbReference type="EMBL" id="JBHFNR010000284">
    <property type="protein sequence ID" value="MFB2898271.1"/>
    <property type="molecule type" value="Genomic_DNA"/>
</dbReference>
<dbReference type="InterPro" id="IPR036291">
    <property type="entry name" value="NAD(P)-bd_dom_sf"/>
</dbReference>
<feature type="domain" description="Pyrroline-5-carboxylate reductase catalytic N-terminal" evidence="2">
    <location>
        <begin position="2"/>
        <end position="90"/>
    </location>
</feature>
<dbReference type="InterPro" id="IPR028939">
    <property type="entry name" value="P5C_Rdtase_cat_N"/>
</dbReference>
<reference evidence="3 4" key="1">
    <citation type="submission" date="2024-09" db="EMBL/GenBank/DDBJ databases">
        <title>Floridaenema gen nov. (Aerosakkonemataceae, Aerosakkonematales ord. nov., Cyanobacteria) from benthic tropical and subtropical fresh waters, with the description of four new species.</title>
        <authorList>
            <person name="Moretto J.A."/>
            <person name="Berthold D.E."/>
            <person name="Lefler F.W."/>
            <person name="Huang I.-S."/>
            <person name="Laughinghouse H. IV."/>
        </authorList>
    </citation>
    <scope>NUCLEOTIDE SEQUENCE [LARGE SCALE GENOMIC DNA]</scope>
    <source>
        <strain evidence="3 4">BLCC-F50</strain>
    </source>
</reference>
<keyword evidence="4" id="KW-1185">Reference proteome</keyword>
<name>A0ABV4Y2Q0_9CYAN</name>
<dbReference type="InterPro" id="IPR051267">
    <property type="entry name" value="STEAP_metalloreductase"/>
</dbReference>
<dbReference type="Pfam" id="PF03807">
    <property type="entry name" value="F420_oxidored"/>
    <property type="match status" value="1"/>
</dbReference>
<dbReference type="Proteomes" id="UP001576784">
    <property type="component" value="Unassembled WGS sequence"/>
</dbReference>
<evidence type="ECO:0000256" key="1">
    <source>
        <dbReference type="ARBA" id="ARBA00023002"/>
    </source>
</evidence>
<gene>
    <name evidence="3" type="ORF">ACE1CI_35590</name>
</gene>
<protein>
    <submittedName>
        <fullName evidence="3">NADPH-dependent F420 reductase</fullName>
    </submittedName>
</protein>